<name>A0A4R4EEF4_9BACL</name>
<gene>
    <name evidence="1" type="ORF">E0485_14515</name>
</gene>
<comment type="caution">
    <text evidence="1">The sequence shown here is derived from an EMBL/GenBank/DDBJ whole genome shotgun (WGS) entry which is preliminary data.</text>
</comment>
<dbReference type="RefSeq" id="WP_132418771.1">
    <property type="nucleotide sequence ID" value="NZ_SKFG01000013.1"/>
</dbReference>
<dbReference type="Proteomes" id="UP000295418">
    <property type="component" value="Unassembled WGS sequence"/>
</dbReference>
<proteinExistence type="predicted"/>
<dbReference type="AlphaFoldDB" id="A0A4R4EEF4"/>
<organism evidence="1 2">
    <name type="scientific">Paenibacillus albiflavus</name>
    <dbReference type="NCBI Taxonomy" id="2545760"/>
    <lineage>
        <taxon>Bacteria</taxon>
        <taxon>Bacillati</taxon>
        <taxon>Bacillota</taxon>
        <taxon>Bacilli</taxon>
        <taxon>Bacillales</taxon>
        <taxon>Paenibacillaceae</taxon>
        <taxon>Paenibacillus</taxon>
    </lineage>
</organism>
<dbReference type="EMBL" id="SKFG01000013">
    <property type="protein sequence ID" value="TCZ76405.1"/>
    <property type="molecule type" value="Genomic_DNA"/>
</dbReference>
<sequence length="232" mass="27340">MEYLLGGYYLVKPKRRADYMDKDIMPDMVLSASNCICDNYPDIGVCWDKSQSKKKEYMKQLNLCQDNFICMEKWVEQEFDNKALGFPHVFTNIKKAKEFYHKYLNQIKEMRLIGIGLPAEMLENLKSDFGEEGFFYGVEYNISQNKILEMNGFTLGYEILGYEYGAFHSYICNHLFEEYKQKFSFSLNQNGFIRSLKEAEQLAQYTNDEIEGTEPVLWLPWVVVEYSLEDSD</sequence>
<keyword evidence="2" id="KW-1185">Reference proteome</keyword>
<evidence type="ECO:0000313" key="1">
    <source>
        <dbReference type="EMBL" id="TCZ76405.1"/>
    </source>
</evidence>
<protein>
    <submittedName>
        <fullName evidence="1">Uncharacterized protein</fullName>
    </submittedName>
</protein>
<reference evidence="1 2" key="1">
    <citation type="submission" date="2019-03" db="EMBL/GenBank/DDBJ databases">
        <authorList>
            <person name="Kim M.K.M."/>
        </authorList>
    </citation>
    <scope>NUCLEOTIDE SEQUENCE [LARGE SCALE GENOMIC DNA]</scope>
    <source>
        <strain evidence="1 2">18JY21-1</strain>
    </source>
</reference>
<accession>A0A4R4EEF4</accession>
<evidence type="ECO:0000313" key="2">
    <source>
        <dbReference type="Proteomes" id="UP000295418"/>
    </source>
</evidence>
<dbReference type="OrthoDB" id="2943406at2"/>